<reference evidence="3 4" key="1">
    <citation type="submission" date="2019-02" db="EMBL/GenBank/DDBJ databases">
        <title>Paenibacillus sp. nov., isolated from surface-sterilized tissue of Thalictrum simplex L.</title>
        <authorList>
            <person name="Tuo L."/>
        </authorList>
    </citation>
    <scope>NUCLEOTIDE SEQUENCE [LARGE SCALE GENOMIC DNA]</scope>
    <source>
        <strain evidence="3 4">N2SHLJ1</strain>
    </source>
</reference>
<protein>
    <submittedName>
        <fullName evidence="3">Glycosyltransferase</fullName>
    </submittedName>
</protein>
<dbReference type="SUPFAM" id="SSF53448">
    <property type="entry name" value="Nucleotide-diphospho-sugar transferases"/>
    <property type="match status" value="2"/>
</dbReference>
<keyword evidence="4" id="KW-1185">Reference proteome</keyword>
<dbReference type="PANTHER" id="PTHR43630:SF2">
    <property type="entry name" value="GLYCOSYLTRANSFERASE"/>
    <property type="match status" value="1"/>
</dbReference>
<dbReference type="SUPFAM" id="SSF48452">
    <property type="entry name" value="TPR-like"/>
    <property type="match status" value="1"/>
</dbReference>
<name>A0A4Q9DUN1_9BACL</name>
<dbReference type="Pfam" id="PF00535">
    <property type="entry name" value="Glycos_transf_2"/>
    <property type="match status" value="1"/>
</dbReference>
<comment type="caution">
    <text evidence="3">The sequence shown here is derived from an EMBL/GenBank/DDBJ whole genome shotgun (WGS) entry which is preliminary data.</text>
</comment>
<dbReference type="AlphaFoldDB" id="A0A4Q9DUN1"/>
<evidence type="ECO:0000313" key="4">
    <source>
        <dbReference type="Proteomes" id="UP000293142"/>
    </source>
</evidence>
<dbReference type="OrthoDB" id="9815923at2"/>
<feature type="domain" description="Glycosyltransferase 2-like prokaryotic type" evidence="2">
    <location>
        <begin position="16"/>
        <end position="195"/>
    </location>
</feature>
<proteinExistence type="predicted"/>
<dbReference type="Pfam" id="PF10111">
    <property type="entry name" value="Glyco_tranf_2_2"/>
    <property type="match status" value="1"/>
</dbReference>
<organism evidence="3 4">
    <name type="scientific">Paenibacillus thalictri</name>
    <dbReference type="NCBI Taxonomy" id="2527873"/>
    <lineage>
        <taxon>Bacteria</taxon>
        <taxon>Bacillati</taxon>
        <taxon>Bacillota</taxon>
        <taxon>Bacilli</taxon>
        <taxon>Bacillales</taxon>
        <taxon>Paenibacillaceae</taxon>
        <taxon>Paenibacillus</taxon>
    </lineage>
</organism>
<dbReference type="InterPro" id="IPR001173">
    <property type="entry name" value="Glyco_trans_2-like"/>
</dbReference>
<dbReference type="Gene3D" id="1.25.40.10">
    <property type="entry name" value="Tetratricopeptide repeat domain"/>
    <property type="match status" value="1"/>
</dbReference>
<gene>
    <name evidence="3" type="ORF">EYB31_10240</name>
</gene>
<dbReference type="CDD" id="cd02511">
    <property type="entry name" value="Beta4Glucosyltransferase"/>
    <property type="match status" value="1"/>
</dbReference>
<dbReference type="InterPro" id="IPR019290">
    <property type="entry name" value="GlycosylTrfase-like_prok"/>
</dbReference>
<evidence type="ECO:0000259" key="2">
    <source>
        <dbReference type="Pfam" id="PF10111"/>
    </source>
</evidence>
<dbReference type="InterPro" id="IPR029044">
    <property type="entry name" value="Nucleotide-diphossugar_trans"/>
</dbReference>
<evidence type="ECO:0000313" key="3">
    <source>
        <dbReference type="EMBL" id="TBL79955.1"/>
    </source>
</evidence>
<dbReference type="PANTHER" id="PTHR43630">
    <property type="entry name" value="POLY-BETA-1,6-N-ACETYL-D-GLUCOSAMINE SYNTHASE"/>
    <property type="match status" value="1"/>
</dbReference>
<dbReference type="InterPro" id="IPR011990">
    <property type="entry name" value="TPR-like_helical_dom_sf"/>
</dbReference>
<dbReference type="GO" id="GO:0016740">
    <property type="term" value="F:transferase activity"/>
    <property type="evidence" value="ECO:0007669"/>
    <property type="project" value="UniProtKB-KW"/>
</dbReference>
<feature type="domain" description="Glycosyltransferase 2-like" evidence="1">
    <location>
        <begin position="257"/>
        <end position="343"/>
    </location>
</feature>
<accession>A0A4Q9DUN1</accession>
<keyword evidence="3" id="KW-0808">Transferase</keyword>
<dbReference type="Proteomes" id="UP000293142">
    <property type="component" value="Unassembled WGS sequence"/>
</dbReference>
<dbReference type="EMBL" id="SIRE01000006">
    <property type="protein sequence ID" value="TBL79955.1"/>
    <property type="molecule type" value="Genomic_DNA"/>
</dbReference>
<dbReference type="Gene3D" id="3.90.550.10">
    <property type="entry name" value="Spore Coat Polysaccharide Biosynthesis Protein SpsA, Chain A"/>
    <property type="match status" value="2"/>
</dbReference>
<evidence type="ECO:0000259" key="1">
    <source>
        <dbReference type="Pfam" id="PF00535"/>
    </source>
</evidence>
<sequence>MEIVPMTDIVLFAQHIEALQECIVNIRLSTQDPYRLIVVFEESSPLIEQWLAQQKDVSIVHSKKGAGVAAAYNLGAAAAVSSHIVLMREYMYVSEGWLSKLNECFEQHKQAAMVGPVSNSVSGAQNYPLMTENPKVVHYYTSSLSMTKGRFKRVPRLLSHLIMIRKEAFDRLGGFDERFEKETYEDDDLCYRALQEGLELYAAENCFVRYERKFGEYADNLSSYGQQLTRNRAIAFEKWGLDLSGELSSWKKPITISLCMIVKNEENTLERCLSSVQGIADEIVIVDTGSTDRTKEIASRFTDCIYDFIWIDDFSAARNYAFAQATQEYILWLDADDVLLEQDAVKLRALKQALVWDTDAVSMHYNLSFDEAGNVSSSLRRNRLVKRSNGFRWIGFIHEYLQVYGKIEYADIAVTHDRKHTQSSRNLHVYEQKEKENLHFSTRDLYYYANELFDHELWERSLHKYEEFLNRADGWIEDRINACGRAGDCLEKLGRIFEAKTKALQSFAYTLPRAENCCRLGYYHMMENDYPGAIYWYKTAVSLSKPDNPQALIQHACWTWLPLIQLCVCYSRIGDNETANRYNELAAAFIPSDSRILHNRTYFQSLKQA</sequence>